<reference evidence="1 2" key="1">
    <citation type="submission" date="2019-12" db="EMBL/GenBank/DDBJ databases">
        <authorList>
            <person name="Alioto T."/>
            <person name="Alioto T."/>
            <person name="Gomez Garrido J."/>
        </authorList>
    </citation>
    <scope>NUCLEOTIDE SEQUENCE [LARGE SCALE GENOMIC DNA]</scope>
</reference>
<name>A0A8S0VA25_OLEEU</name>
<dbReference type="Proteomes" id="UP000594638">
    <property type="component" value="Unassembled WGS sequence"/>
</dbReference>
<comment type="caution">
    <text evidence="1">The sequence shown here is derived from an EMBL/GenBank/DDBJ whole genome shotgun (WGS) entry which is preliminary data.</text>
</comment>
<sequence length="106" mass="12205">MFFPCCLQSVETPFDVFEENSQHRQAPPLVQVNDQYLINLFLKIYAKVTCSMKFQLLCARTLQNGRRGNASADILLSFYGWSFVKNKCYFDHLSTKSCEDTACCKV</sequence>
<gene>
    <name evidence="1" type="ORF">OLEA9_A034600</name>
</gene>
<evidence type="ECO:0000313" key="2">
    <source>
        <dbReference type="Proteomes" id="UP000594638"/>
    </source>
</evidence>
<dbReference type="EMBL" id="CACTIH010009189">
    <property type="protein sequence ID" value="CAA3027101.1"/>
    <property type="molecule type" value="Genomic_DNA"/>
</dbReference>
<evidence type="ECO:0000313" key="1">
    <source>
        <dbReference type="EMBL" id="CAA3027101.1"/>
    </source>
</evidence>
<dbReference type="Gramene" id="OE9A034600T1">
    <property type="protein sequence ID" value="OE9A034600C1"/>
    <property type="gene ID" value="OE9A034600"/>
</dbReference>
<dbReference type="AlphaFoldDB" id="A0A8S0VA25"/>
<organism evidence="1 2">
    <name type="scientific">Olea europaea subsp. europaea</name>
    <dbReference type="NCBI Taxonomy" id="158383"/>
    <lineage>
        <taxon>Eukaryota</taxon>
        <taxon>Viridiplantae</taxon>
        <taxon>Streptophyta</taxon>
        <taxon>Embryophyta</taxon>
        <taxon>Tracheophyta</taxon>
        <taxon>Spermatophyta</taxon>
        <taxon>Magnoliopsida</taxon>
        <taxon>eudicotyledons</taxon>
        <taxon>Gunneridae</taxon>
        <taxon>Pentapetalae</taxon>
        <taxon>asterids</taxon>
        <taxon>lamiids</taxon>
        <taxon>Lamiales</taxon>
        <taxon>Oleaceae</taxon>
        <taxon>Oleeae</taxon>
        <taxon>Olea</taxon>
    </lineage>
</organism>
<keyword evidence="2" id="KW-1185">Reference proteome</keyword>
<protein>
    <submittedName>
        <fullName evidence="1">Uncharacterized protein</fullName>
    </submittedName>
</protein>
<proteinExistence type="predicted"/>
<accession>A0A8S0VA25</accession>